<feature type="transmembrane region" description="Helical" evidence="1">
    <location>
        <begin position="20"/>
        <end position="43"/>
    </location>
</feature>
<keyword evidence="1" id="KW-0472">Membrane</keyword>
<sequence length="244" mass="24564">MNGTRLVNVTGAELDKLRTLPVPLLAAAGSTVLGAVIAAALTVHLVDQGVPLSGTTVTIQAVPYVQTGLILLGVLPVAQEYAGGQVRTTLAVVPGRGLLLVGKTIAALVAVVLTALVAVGGIVAVTALTHHLLGAPSAGHGIEPLPVLGAAGYLALIGLLSHAVALLVRHLIPALVGVLSLVLIVSPLLASLSEHARWLPDRAAMQLYSAADPVLTATTGTLVMLAWIALIGGAAAVVFSRRDP</sequence>
<evidence type="ECO:0008006" key="4">
    <source>
        <dbReference type="Google" id="ProtNLM"/>
    </source>
</evidence>
<proteinExistence type="predicted"/>
<keyword evidence="1" id="KW-1133">Transmembrane helix</keyword>
<keyword evidence="3" id="KW-1185">Reference proteome</keyword>
<feature type="transmembrane region" description="Helical" evidence="1">
    <location>
        <begin position="105"/>
        <end position="127"/>
    </location>
</feature>
<organism evidence="2 3">
    <name type="scientific">Promicromonospora vindobonensis</name>
    <dbReference type="NCBI Taxonomy" id="195748"/>
    <lineage>
        <taxon>Bacteria</taxon>
        <taxon>Bacillati</taxon>
        <taxon>Actinomycetota</taxon>
        <taxon>Actinomycetes</taxon>
        <taxon>Micrococcales</taxon>
        <taxon>Promicromonosporaceae</taxon>
        <taxon>Promicromonospora</taxon>
    </lineage>
</organism>
<dbReference type="EMBL" id="JBHUOG010000002">
    <property type="protein sequence ID" value="MFD2795937.1"/>
    <property type="molecule type" value="Genomic_DNA"/>
</dbReference>
<feature type="transmembrane region" description="Helical" evidence="1">
    <location>
        <begin position="175"/>
        <end position="193"/>
    </location>
</feature>
<evidence type="ECO:0000313" key="2">
    <source>
        <dbReference type="EMBL" id="MFD2795937.1"/>
    </source>
</evidence>
<evidence type="ECO:0000313" key="3">
    <source>
        <dbReference type="Proteomes" id="UP001597479"/>
    </source>
</evidence>
<protein>
    <recommendedName>
        <fullName evidence="4">ABC transporter permease</fullName>
    </recommendedName>
</protein>
<reference evidence="3" key="1">
    <citation type="journal article" date="2019" name="Int. J. Syst. Evol. Microbiol.">
        <title>The Global Catalogue of Microorganisms (GCM) 10K type strain sequencing project: providing services to taxonomists for standard genome sequencing and annotation.</title>
        <authorList>
            <consortium name="The Broad Institute Genomics Platform"/>
            <consortium name="The Broad Institute Genome Sequencing Center for Infectious Disease"/>
            <person name="Wu L."/>
            <person name="Ma J."/>
        </authorList>
    </citation>
    <scope>NUCLEOTIDE SEQUENCE [LARGE SCALE GENOMIC DNA]</scope>
    <source>
        <strain evidence="3">CCM 7044</strain>
    </source>
</reference>
<dbReference type="Proteomes" id="UP001597479">
    <property type="component" value="Unassembled WGS sequence"/>
</dbReference>
<gene>
    <name evidence="2" type="ORF">ACFS27_20415</name>
</gene>
<comment type="caution">
    <text evidence="2">The sequence shown here is derived from an EMBL/GenBank/DDBJ whole genome shotgun (WGS) entry which is preliminary data.</text>
</comment>
<keyword evidence="1" id="KW-0812">Transmembrane</keyword>
<accession>A0ABW5VYE0</accession>
<evidence type="ECO:0000256" key="1">
    <source>
        <dbReference type="SAM" id="Phobius"/>
    </source>
</evidence>
<name>A0ABW5VYE0_9MICO</name>
<feature type="transmembrane region" description="Helical" evidence="1">
    <location>
        <begin position="147"/>
        <end position="168"/>
    </location>
</feature>
<feature type="transmembrane region" description="Helical" evidence="1">
    <location>
        <begin position="213"/>
        <end position="239"/>
    </location>
</feature>
<dbReference type="RefSeq" id="WP_377186646.1">
    <property type="nucleotide sequence ID" value="NZ_JBHUOG010000002.1"/>
</dbReference>